<evidence type="ECO:0000256" key="6">
    <source>
        <dbReference type="ARBA" id="ARBA00022803"/>
    </source>
</evidence>
<dbReference type="PROSITE" id="PS50005">
    <property type="entry name" value="TPR"/>
    <property type="match status" value="1"/>
</dbReference>
<evidence type="ECO:0000256" key="5">
    <source>
        <dbReference type="ARBA" id="ARBA00022786"/>
    </source>
</evidence>
<dbReference type="EMBL" id="JANKHO010000348">
    <property type="protein sequence ID" value="KAJ3511115.1"/>
    <property type="molecule type" value="Genomic_DNA"/>
</dbReference>
<comment type="pathway">
    <text evidence="2">Protein modification; protein ubiquitination.</text>
</comment>
<dbReference type="InterPro" id="IPR019734">
    <property type="entry name" value="TPR_rpt"/>
</dbReference>
<dbReference type="InterPro" id="IPR036181">
    <property type="entry name" value="MIT_dom_sf"/>
</dbReference>
<sequence length="514" mass="58080">MVASPPKAAAKLLEDEQEPAELVKFRQEWLAELQKRKAEQSSARRRSSATAITIQLEAASSSSNAHDLAKPQFYPPESPTSSRRTPTAPAFEVPSLPAKHPVLASGQITYQSPVLQNALSFYHRAIEHEQKGELDEALNLYRQAFRLDDNVDRAYRREQMLQSILNEHLAFKKALDTATERGEDLSASFESAVTITPPGKSTKITGTLANLIRDFPHNLKFLPENEEEPVFLDILPEELLIVIIGDLDATSVERFGSVSKKARMMTLDPGVWRHLVRVTYKHPQVPDQETMINVVERFLFDYRRVYIEQPRIRVDGVYIAICHYVRPGLSDNSWVNISHLITYHRYLRFFPNGQVLSLLANEENGPQQVIPLLKPTLRMKGLFIGHWKLIGTTVHLSSLFDASGRFSLPSLDGTDGTYSIITPVPVPDPPAMIAYSHGPGHGHTHGHNQSNSAQPDRARYVFDMTLNLRSKPLGRWNRMDILTYDSVHVESGDVQPVALKHERPFWFSKVRSYA</sequence>
<dbReference type="Pfam" id="PF19270">
    <property type="entry name" value="FBO_C"/>
    <property type="match status" value="1"/>
</dbReference>
<feature type="region of interest" description="Disordered" evidence="8">
    <location>
        <begin position="60"/>
        <end position="91"/>
    </location>
</feature>
<dbReference type="OrthoDB" id="2117972at2759"/>
<evidence type="ECO:0000256" key="4">
    <source>
        <dbReference type="ARBA" id="ARBA00022490"/>
    </source>
</evidence>
<comment type="caution">
    <text evidence="10">The sequence shown here is derived from an EMBL/GenBank/DDBJ whole genome shotgun (WGS) entry which is preliminary data.</text>
</comment>
<evidence type="ECO:0000313" key="10">
    <source>
        <dbReference type="EMBL" id="KAJ3511115.1"/>
    </source>
</evidence>
<dbReference type="InterPro" id="IPR045464">
    <property type="entry name" value="Hrt3/FBXO9_C"/>
</dbReference>
<dbReference type="Gene3D" id="1.25.40.10">
    <property type="entry name" value="Tetratricopeptide repeat domain"/>
    <property type="match status" value="1"/>
</dbReference>
<dbReference type="PANTHER" id="PTHR12874">
    <property type="entry name" value="F-BOX ONLY PROTEIN 48-RELATED"/>
    <property type="match status" value="1"/>
</dbReference>
<feature type="compositionally biased region" description="Low complexity" evidence="8">
    <location>
        <begin position="79"/>
        <end position="90"/>
    </location>
</feature>
<keyword evidence="4" id="KW-0963">Cytoplasm</keyword>
<dbReference type="AlphaFoldDB" id="A0A9W8MW35"/>
<dbReference type="GO" id="GO:0019005">
    <property type="term" value="C:SCF ubiquitin ligase complex"/>
    <property type="evidence" value="ECO:0007669"/>
    <property type="project" value="TreeGrafter"/>
</dbReference>
<evidence type="ECO:0000256" key="8">
    <source>
        <dbReference type="SAM" id="MobiDB-lite"/>
    </source>
</evidence>
<keyword evidence="5" id="KW-0833">Ubl conjugation pathway</keyword>
<dbReference type="InterPro" id="IPR001810">
    <property type="entry name" value="F-box_dom"/>
</dbReference>
<dbReference type="PANTHER" id="PTHR12874:SF9">
    <property type="entry name" value="F-BOX ONLY PROTEIN 48"/>
    <property type="match status" value="1"/>
</dbReference>
<proteinExistence type="predicted"/>
<feature type="domain" description="F-box" evidence="9">
    <location>
        <begin position="229"/>
        <end position="275"/>
    </location>
</feature>
<evidence type="ECO:0000256" key="7">
    <source>
        <dbReference type="PROSITE-ProRule" id="PRU00339"/>
    </source>
</evidence>
<dbReference type="Gene3D" id="1.20.1280.50">
    <property type="match status" value="1"/>
</dbReference>
<evidence type="ECO:0000313" key="11">
    <source>
        <dbReference type="Proteomes" id="UP001148786"/>
    </source>
</evidence>
<dbReference type="Proteomes" id="UP001148786">
    <property type="component" value="Unassembled WGS sequence"/>
</dbReference>
<keyword evidence="11" id="KW-1185">Reference proteome</keyword>
<dbReference type="SMART" id="SM00028">
    <property type="entry name" value="TPR"/>
    <property type="match status" value="1"/>
</dbReference>
<dbReference type="SUPFAM" id="SSF116846">
    <property type="entry name" value="MIT domain"/>
    <property type="match status" value="1"/>
</dbReference>
<evidence type="ECO:0000256" key="1">
    <source>
        <dbReference type="ARBA" id="ARBA00004496"/>
    </source>
</evidence>
<dbReference type="InterPro" id="IPR011990">
    <property type="entry name" value="TPR-like_helical_dom_sf"/>
</dbReference>
<keyword evidence="6 7" id="KW-0802">TPR repeat</keyword>
<dbReference type="InterPro" id="IPR036047">
    <property type="entry name" value="F-box-like_dom_sf"/>
</dbReference>
<evidence type="ECO:0000259" key="9">
    <source>
        <dbReference type="PROSITE" id="PS50181"/>
    </source>
</evidence>
<comment type="subcellular location">
    <subcellularLocation>
        <location evidence="1">Cytoplasm</location>
    </subcellularLocation>
</comment>
<protein>
    <recommendedName>
        <fullName evidence="3">F-box only protein 9</fullName>
    </recommendedName>
</protein>
<dbReference type="GO" id="GO:0031146">
    <property type="term" value="P:SCF-dependent proteasomal ubiquitin-dependent protein catabolic process"/>
    <property type="evidence" value="ECO:0007669"/>
    <property type="project" value="TreeGrafter"/>
</dbReference>
<dbReference type="SUPFAM" id="SSF81383">
    <property type="entry name" value="F-box domain"/>
    <property type="match status" value="1"/>
</dbReference>
<dbReference type="GO" id="GO:0005737">
    <property type="term" value="C:cytoplasm"/>
    <property type="evidence" value="ECO:0007669"/>
    <property type="project" value="UniProtKB-SubCell"/>
</dbReference>
<dbReference type="PROSITE" id="PS50181">
    <property type="entry name" value="FBOX"/>
    <property type="match status" value="1"/>
</dbReference>
<feature type="repeat" description="TPR" evidence="7">
    <location>
        <begin position="118"/>
        <end position="151"/>
    </location>
</feature>
<evidence type="ECO:0000256" key="2">
    <source>
        <dbReference type="ARBA" id="ARBA00004906"/>
    </source>
</evidence>
<accession>A0A9W8MW35</accession>
<gene>
    <name evidence="10" type="ORF">NLJ89_g4282</name>
</gene>
<reference evidence="10" key="1">
    <citation type="submission" date="2022-07" db="EMBL/GenBank/DDBJ databases">
        <title>Genome Sequence of Agrocybe chaxingu.</title>
        <authorList>
            <person name="Buettner E."/>
        </authorList>
    </citation>
    <scope>NUCLEOTIDE SEQUENCE</scope>
    <source>
        <strain evidence="10">MP-N11</strain>
    </source>
</reference>
<evidence type="ECO:0000256" key="3">
    <source>
        <dbReference type="ARBA" id="ARBA00019775"/>
    </source>
</evidence>
<name>A0A9W8MW35_9AGAR</name>
<organism evidence="10 11">
    <name type="scientific">Agrocybe chaxingu</name>
    <dbReference type="NCBI Taxonomy" id="84603"/>
    <lineage>
        <taxon>Eukaryota</taxon>
        <taxon>Fungi</taxon>
        <taxon>Dikarya</taxon>
        <taxon>Basidiomycota</taxon>
        <taxon>Agaricomycotina</taxon>
        <taxon>Agaricomycetes</taxon>
        <taxon>Agaricomycetidae</taxon>
        <taxon>Agaricales</taxon>
        <taxon>Agaricineae</taxon>
        <taxon>Strophariaceae</taxon>
        <taxon>Agrocybe</taxon>
    </lineage>
</organism>